<dbReference type="SUPFAM" id="SSF47473">
    <property type="entry name" value="EF-hand"/>
    <property type="match status" value="1"/>
</dbReference>
<keyword evidence="1" id="KW-0732">Signal</keyword>
<dbReference type="RefSeq" id="XP_062634177.1">
    <property type="nucleotide sequence ID" value="XM_062778168.1"/>
</dbReference>
<dbReference type="Gene3D" id="1.10.238.10">
    <property type="entry name" value="EF-hand"/>
    <property type="match status" value="1"/>
</dbReference>
<evidence type="ECO:0000256" key="3">
    <source>
        <dbReference type="SAM" id="MobiDB-lite"/>
    </source>
</evidence>
<dbReference type="PROSITE" id="PS50222">
    <property type="entry name" value="EF_HAND_2"/>
    <property type="match status" value="1"/>
</dbReference>
<protein>
    <recommendedName>
        <fullName evidence="4">EF-hand domain-containing protein</fullName>
    </recommendedName>
</protein>
<dbReference type="PANTHER" id="PTHR19237:SF20">
    <property type="entry name" value="NUCLEOBINDIN 1"/>
    <property type="match status" value="1"/>
</dbReference>
<accession>A0AAN6UZL2</accession>
<reference evidence="5" key="1">
    <citation type="journal article" date="2023" name="Mol. Phylogenet. Evol.">
        <title>Genome-scale phylogeny and comparative genomics of the fungal order Sordariales.</title>
        <authorList>
            <person name="Hensen N."/>
            <person name="Bonometti L."/>
            <person name="Westerberg I."/>
            <person name="Brannstrom I.O."/>
            <person name="Guillou S."/>
            <person name="Cros-Aarteil S."/>
            <person name="Calhoun S."/>
            <person name="Haridas S."/>
            <person name="Kuo A."/>
            <person name="Mondo S."/>
            <person name="Pangilinan J."/>
            <person name="Riley R."/>
            <person name="LaButti K."/>
            <person name="Andreopoulos B."/>
            <person name="Lipzen A."/>
            <person name="Chen C."/>
            <person name="Yan M."/>
            <person name="Daum C."/>
            <person name="Ng V."/>
            <person name="Clum A."/>
            <person name="Steindorff A."/>
            <person name="Ohm R.A."/>
            <person name="Martin F."/>
            <person name="Silar P."/>
            <person name="Natvig D.O."/>
            <person name="Lalanne C."/>
            <person name="Gautier V."/>
            <person name="Ament-Velasquez S.L."/>
            <person name="Kruys A."/>
            <person name="Hutchinson M.I."/>
            <person name="Powell A.J."/>
            <person name="Barry K."/>
            <person name="Miller A.N."/>
            <person name="Grigoriev I.V."/>
            <person name="Debuchy R."/>
            <person name="Gladieux P."/>
            <person name="Hiltunen Thoren M."/>
            <person name="Johannesson H."/>
        </authorList>
    </citation>
    <scope>NUCLEOTIDE SEQUENCE</scope>
    <source>
        <strain evidence="5">CBS 141.50</strain>
    </source>
</reference>
<dbReference type="AlphaFoldDB" id="A0AAN6UZL2"/>
<proteinExistence type="predicted"/>
<evidence type="ECO:0000259" key="4">
    <source>
        <dbReference type="PROSITE" id="PS50222"/>
    </source>
</evidence>
<dbReference type="EMBL" id="MU853623">
    <property type="protein sequence ID" value="KAK4140806.1"/>
    <property type="molecule type" value="Genomic_DNA"/>
</dbReference>
<evidence type="ECO:0000256" key="2">
    <source>
        <dbReference type="ARBA" id="ARBA00022837"/>
    </source>
</evidence>
<sequence length="203" mass="23272">MRATGVVIAVLAGHALGHGDHKTGSHKPPVDENASWMQKHMAEEHHADGFDAASFFSLHDFNGDGSWERDEILRTYGLMDESNKDVPGVRKAEIVRDIMALFDANHDGLISRDEFVKAIDVQGKTLPDMGTGPGHHGDDEYEYEIHHWEKYHDENTKLEDLTHPEDIEHFKKHEQMEEEEERLEQLNKQSIIEANIPSKFRRE</sequence>
<evidence type="ECO:0000313" key="6">
    <source>
        <dbReference type="Proteomes" id="UP001302676"/>
    </source>
</evidence>
<organism evidence="5 6">
    <name type="scientific">Dichotomopilus funicola</name>
    <dbReference type="NCBI Taxonomy" id="1934379"/>
    <lineage>
        <taxon>Eukaryota</taxon>
        <taxon>Fungi</taxon>
        <taxon>Dikarya</taxon>
        <taxon>Ascomycota</taxon>
        <taxon>Pezizomycotina</taxon>
        <taxon>Sordariomycetes</taxon>
        <taxon>Sordariomycetidae</taxon>
        <taxon>Sordariales</taxon>
        <taxon>Chaetomiaceae</taxon>
        <taxon>Dichotomopilus</taxon>
    </lineage>
</organism>
<gene>
    <name evidence="5" type="ORF">C8A04DRAFT_14616</name>
</gene>
<dbReference type="InterPro" id="IPR011992">
    <property type="entry name" value="EF-hand-dom_pair"/>
</dbReference>
<dbReference type="InterPro" id="IPR040250">
    <property type="entry name" value="Nucleobindin"/>
</dbReference>
<dbReference type="Pfam" id="PF13499">
    <property type="entry name" value="EF-hand_7"/>
    <property type="match status" value="1"/>
</dbReference>
<evidence type="ECO:0000256" key="1">
    <source>
        <dbReference type="ARBA" id="ARBA00022729"/>
    </source>
</evidence>
<feature type="region of interest" description="Disordered" evidence="3">
    <location>
        <begin position="173"/>
        <end position="203"/>
    </location>
</feature>
<dbReference type="PANTHER" id="PTHR19237">
    <property type="entry name" value="NUCLEOBINDIN"/>
    <property type="match status" value="1"/>
</dbReference>
<dbReference type="InterPro" id="IPR002048">
    <property type="entry name" value="EF_hand_dom"/>
</dbReference>
<dbReference type="InterPro" id="IPR018247">
    <property type="entry name" value="EF_Hand_1_Ca_BS"/>
</dbReference>
<name>A0AAN6UZL2_9PEZI</name>
<dbReference type="GO" id="GO:0005509">
    <property type="term" value="F:calcium ion binding"/>
    <property type="evidence" value="ECO:0007669"/>
    <property type="project" value="InterPro"/>
</dbReference>
<feature type="domain" description="EF-hand" evidence="4">
    <location>
        <begin position="90"/>
        <end position="125"/>
    </location>
</feature>
<dbReference type="SMART" id="SM00054">
    <property type="entry name" value="EFh"/>
    <property type="match status" value="2"/>
</dbReference>
<reference evidence="5" key="2">
    <citation type="submission" date="2023-05" db="EMBL/GenBank/DDBJ databases">
        <authorList>
            <consortium name="Lawrence Berkeley National Laboratory"/>
            <person name="Steindorff A."/>
            <person name="Hensen N."/>
            <person name="Bonometti L."/>
            <person name="Westerberg I."/>
            <person name="Brannstrom I.O."/>
            <person name="Guillou S."/>
            <person name="Cros-Aarteil S."/>
            <person name="Calhoun S."/>
            <person name="Haridas S."/>
            <person name="Kuo A."/>
            <person name="Mondo S."/>
            <person name="Pangilinan J."/>
            <person name="Riley R."/>
            <person name="Labutti K."/>
            <person name="Andreopoulos B."/>
            <person name="Lipzen A."/>
            <person name="Chen C."/>
            <person name="Yanf M."/>
            <person name="Daum C."/>
            <person name="Ng V."/>
            <person name="Clum A."/>
            <person name="Ohm R."/>
            <person name="Martin F."/>
            <person name="Silar P."/>
            <person name="Natvig D."/>
            <person name="Lalanne C."/>
            <person name="Gautier V."/>
            <person name="Ament-Velasquez S.L."/>
            <person name="Kruys A."/>
            <person name="Hutchinson M.I."/>
            <person name="Powell A.J."/>
            <person name="Barry K."/>
            <person name="Miller A.N."/>
            <person name="Grigoriev I.V."/>
            <person name="Debuchy R."/>
            <person name="Gladieux P."/>
            <person name="Thoren M.H."/>
            <person name="Johannesson H."/>
        </authorList>
    </citation>
    <scope>NUCLEOTIDE SEQUENCE</scope>
    <source>
        <strain evidence="5">CBS 141.50</strain>
    </source>
</reference>
<keyword evidence="6" id="KW-1185">Reference proteome</keyword>
<dbReference type="Proteomes" id="UP001302676">
    <property type="component" value="Unassembled WGS sequence"/>
</dbReference>
<dbReference type="GeneID" id="87814781"/>
<dbReference type="PROSITE" id="PS00018">
    <property type="entry name" value="EF_HAND_1"/>
    <property type="match status" value="1"/>
</dbReference>
<evidence type="ECO:0000313" key="5">
    <source>
        <dbReference type="EMBL" id="KAK4140806.1"/>
    </source>
</evidence>
<comment type="caution">
    <text evidence="5">The sequence shown here is derived from an EMBL/GenBank/DDBJ whole genome shotgun (WGS) entry which is preliminary data.</text>
</comment>
<keyword evidence="2" id="KW-0106">Calcium</keyword>
<dbReference type="GO" id="GO:0005793">
    <property type="term" value="C:endoplasmic reticulum-Golgi intermediate compartment"/>
    <property type="evidence" value="ECO:0007669"/>
    <property type="project" value="TreeGrafter"/>
</dbReference>